<keyword evidence="3" id="KW-1185">Reference proteome</keyword>
<evidence type="ECO:0000313" key="2">
    <source>
        <dbReference type="EMBL" id="KAL2867359.1"/>
    </source>
</evidence>
<name>A0ABR4LTA4_9EURO</name>
<reference evidence="2 3" key="1">
    <citation type="submission" date="2024-07" db="EMBL/GenBank/DDBJ databases">
        <title>Section-level genome sequencing and comparative genomics of Aspergillus sections Usti and Cavernicolus.</title>
        <authorList>
            <consortium name="Lawrence Berkeley National Laboratory"/>
            <person name="Nybo J.L."/>
            <person name="Vesth T.C."/>
            <person name="Theobald S."/>
            <person name="Frisvad J.C."/>
            <person name="Larsen T.O."/>
            <person name="Kjaerboelling I."/>
            <person name="Rothschild-Mancinelli K."/>
            <person name="Lyhne E.K."/>
            <person name="Kogle M.E."/>
            <person name="Barry K."/>
            <person name="Clum A."/>
            <person name="Na H."/>
            <person name="Ledsgaard L."/>
            <person name="Lin J."/>
            <person name="Lipzen A."/>
            <person name="Kuo A."/>
            <person name="Riley R."/>
            <person name="Mondo S."/>
            <person name="Labutti K."/>
            <person name="Haridas S."/>
            <person name="Pangalinan J."/>
            <person name="Salamov A.A."/>
            <person name="Simmons B.A."/>
            <person name="Magnuson J.K."/>
            <person name="Chen J."/>
            <person name="Drula E."/>
            <person name="Henrissat B."/>
            <person name="Wiebenga A."/>
            <person name="Lubbers R.J."/>
            <person name="Gomes A.C."/>
            <person name="Macurrencykelacurrency M.R."/>
            <person name="Stajich J."/>
            <person name="Grigoriev I.V."/>
            <person name="Mortensen U.H."/>
            <person name="De Vries R.P."/>
            <person name="Baker S.E."/>
            <person name="Andersen M.R."/>
        </authorList>
    </citation>
    <scope>NUCLEOTIDE SEQUENCE [LARGE SCALE GENOMIC DNA]</scope>
    <source>
        <strain evidence="2 3">CBS 449.75</strain>
    </source>
</reference>
<gene>
    <name evidence="2" type="ORF">BJX67DRAFT_381071</name>
</gene>
<dbReference type="PANTHER" id="PTHR38123:SF6">
    <property type="entry name" value="CELL WALL SERINE-THREONINE-RICH GALACTOMANNOPROTEIN MP1 (AFU_ORTHOLOGUE AFUA_4G03240)"/>
    <property type="match status" value="1"/>
</dbReference>
<accession>A0ABR4LTA4</accession>
<comment type="caution">
    <text evidence="2">The sequence shown here is derived from an EMBL/GenBank/DDBJ whole genome shotgun (WGS) entry which is preliminary data.</text>
</comment>
<dbReference type="Proteomes" id="UP001610432">
    <property type="component" value="Unassembled WGS sequence"/>
</dbReference>
<proteinExistence type="predicted"/>
<feature type="signal peptide" evidence="1">
    <location>
        <begin position="1"/>
        <end position="18"/>
    </location>
</feature>
<feature type="chain" id="PRO_5046303284" evidence="1">
    <location>
        <begin position="19"/>
        <end position="177"/>
    </location>
</feature>
<sequence>MKFATGLLTLTLAYSAFAEPIPAKKRALADYQGVFDDISAQVATVSDTVASYVGGSADGDAVQAASDKLVTVINDGATAIPDFDPLENADALALVSPIQDLTGDVSDLVDAVIDAKPNFQDDGRAADVLSSLQDQKAASVSLRDAITPKVPDALQDIASDLADGIVSEIQRGIDAYA</sequence>
<dbReference type="GeneID" id="98148012"/>
<dbReference type="InterPro" id="IPR021054">
    <property type="entry name" value="Cell_wall_mannoprotein_1"/>
</dbReference>
<dbReference type="Gene3D" id="1.20.1280.140">
    <property type="match status" value="1"/>
</dbReference>
<protein>
    <submittedName>
        <fullName evidence="2">Hydrophobic surface binding protein A-domain-containing protein</fullName>
    </submittedName>
</protein>
<dbReference type="Pfam" id="PF12296">
    <property type="entry name" value="HsbA"/>
    <property type="match status" value="1"/>
</dbReference>
<organism evidence="2 3">
    <name type="scientific">Aspergillus lucknowensis</name>
    <dbReference type="NCBI Taxonomy" id="176173"/>
    <lineage>
        <taxon>Eukaryota</taxon>
        <taxon>Fungi</taxon>
        <taxon>Dikarya</taxon>
        <taxon>Ascomycota</taxon>
        <taxon>Pezizomycotina</taxon>
        <taxon>Eurotiomycetes</taxon>
        <taxon>Eurotiomycetidae</taxon>
        <taxon>Eurotiales</taxon>
        <taxon>Aspergillaceae</taxon>
        <taxon>Aspergillus</taxon>
        <taxon>Aspergillus subgen. Nidulantes</taxon>
    </lineage>
</organism>
<dbReference type="PANTHER" id="PTHR38123">
    <property type="entry name" value="CELL WALL SERINE-THREONINE-RICH GALACTOMANNOPROTEIN MP1 (AFU_ORTHOLOGUE AFUA_4G03240)"/>
    <property type="match status" value="1"/>
</dbReference>
<dbReference type="RefSeq" id="XP_070886338.1">
    <property type="nucleotide sequence ID" value="XM_071032940.1"/>
</dbReference>
<evidence type="ECO:0000313" key="3">
    <source>
        <dbReference type="Proteomes" id="UP001610432"/>
    </source>
</evidence>
<dbReference type="EMBL" id="JBFXLQ010000019">
    <property type="protein sequence ID" value="KAL2867359.1"/>
    <property type="molecule type" value="Genomic_DNA"/>
</dbReference>
<keyword evidence="1" id="KW-0732">Signal</keyword>
<evidence type="ECO:0000256" key="1">
    <source>
        <dbReference type="SAM" id="SignalP"/>
    </source>
</evidence>